<evidence type="ECO:0000259" key="5">
    <source>
        <dbReference type="Pfam" id="PF01869"/>
    </source>
</evidence>
<protein>
    <submittedName>
        <fullName evidence="6">Benzoyl-CoA reductase</fullName>
    </submittedName>
</protein>
<dbReference type="AlphaFoldDB" id="A0A371AZL4"/>
<dbReference type="InterPro" id="IPR051805">
    <property type="entry name" value="Dehydratase_Activator_Redct"/>
</dbReference>
<organism evidence="6 7">
    <name type="scientific">Anaerosacchariphilus polymeriproducens</name>
    <dbReference type="NCBI Taxonomy" id="1812858"/>
    <lineage>
        <taxon>Bacteria</taxon>
        <taxon>Bacillati</taxon>
        <taxon>Bacillota</taxon>
        <taxon>Clostridia</taxon>
        <taxon>Lachnospirales</taxon>
        <taxon>Lachnospiraceae</taxon>
        <taxon>Anaerosacchariphilus</taxon>
    </lineage>
</organism>
<name>A0A371AZL4_9FIRM</name>
<dbReference type="SUPFAM" id="SSF53067">
    <property type="entry name" value="Actin-like ATPase domain"/>
    <property type="match status" value="1"/>
</dbReference>
<dbReference type="RefSeq" id="WP_115480481.1">
    <property type="nucleotide sequence ID" value="NZ_QRCT01000009.1"/>
</dbReference>
<evidence type="ECO:0000313" key="6">
    <source>
        <dbReference type="EMBL" id="RDU24997.1"/>
    </source>
</evidence>
<dbReference type="EMBL" id="QRCT01000009">
    <property type="protein sequence ID" value="RDU24997.1"/>
    <property type="molecule type" value="Genomic_DNA"/>
</dbReference>
<feature type="domain" description="ATPase BadF/BadG/BcrA/BcrD type" evidence="5">
    <location>
        <begin position="6"/>
        <end position="257"/>
    </location>
</feature>
<evidence type="ECO:0000256" key="1">
    <source>
        <dbReference type="ARBA" id="ARBA00001966"/>
    </source>
</evidence>
<dbReference type="InterPro" id="IPR043129">
    <property type="entry name" value="ATPase_NBD"/>
</dbReference>
<gene>
    <name evidence="6" type="ORF">DWV06_01860</name>
</gene>
<proteinExistence type="predicted"/>
<sequence>MKNYFLGIDGGSTYIKAALILDKAVVLTKVTNTGIDNSGAAENLLKEMAKEYGIRRDEIKYIMATGYSRKIIDVADEDVSEITAHAYGIRLTAQNGFQPGMIIDIGGQDSKIIYLDSNYNVKNFSMNDKCAAGTGKFMEVIAQILETTIEKIGPISLESKEPCDINSMCVVFAQSEVISLVARKYERKDILFGMHLSMAKRIIKMIRKSEMGGDIIMTGGGALNIGLRKAFEDELMRDVYVAEYPQFNGAIGAALLAKERYEKDVNN</sequence>
<dbReference type="Pfam" id="PF01869">
    <property type="entry name" value="BcrAD_BadFG"/>
    <property type="match status" value="1"/>
</dbReference>
<keyword evidence="4" id="KW-0411">Iron-sulfur</keyword>
<keyword evidence="2" id="KW-0479">Metal-binding</keyword>
<dbReference type="PANTHER" id="PTHR32329:SF2">
    <property type="entry name" value="BIFUNCTIONAL PROTEIN [INCLUDES 2-HYDROXYACYL-COA DEHYDRATASE (N-TER) AND ITS ACTIVATOR DOMAIN (C_TERM)"/>
    <property type="match status" value="1"/>
</dbReference>
<dbReference type="NCBIfam" id="TIGR00241">
    <property type="entry name" value="CoA_E_activ"/>
    <property type="match status" value="1"/>
</dbReference>
<dbReference type="GO" id="GO:0046872">
    <property type="term" value="F:metal ion binding"/>
    <property type="evidence" value="ECO:0007669"/>
    <property type="project" value="UniProtKB-KW"/>
</dbReference>
<evidence type="ECO:0000256" key="3">
    <source>
        <dbReference type="ARBA" id="ARBA00023004"/>
    </source>
</evidence>
<reference evidence="6 7" key="1">
    <citation type="submission" date="2018-07" db="EMBL/GenBank/DDBJ databases">
        <title>Anaerosacharophilus polymeroproducens gen. nov. sp. nov., an anaerobic bacterium isolated from salt field.</title>
        <authorList>
            <person name="Kim W."/>
            <person name="Yang S.-H."/>
            <person name="Oh J."/>
            <person name="Lee J.-H."/>
            <person name="Kwon K.K."/>
        </authorList>
    </citation>
    <scope>NUCLEOTIDE SEQUENCE [LARGE SCALE GENOMIC DNA]</scope>
    <source>
        <strain evidence="6 7">MCWD5</strain>
    </source>
</reference>
<evidence type="ECO:0000313" key="7">
    <source>
        <dbReference type="Proteomes" id="UP000255036"/>
    </source>
</evidence>
<dbReference type="OrthoDB" id="9778513at2"/>
<dbReference type="GO" id="GO:0051536">
    <property type="term" value="F:iron-sulfur cluster binding"/>
    <property type="evidence" value="ECO:0007669"/>
    <property type="project" value="UniProtKB-KW"/>
</dbReference>
<dbReference type="InterPro" id="IPR002731">
    <property type="entry name" value="ATPase_BadF"/>
</dbReference>
<comment type="cofactor">
    <cofactor evidence="1">
        <name>[4Fe-4S] cluster</name>
        <dbReference type="ChEBI" id="CHEBI:49883"/>
    </cofactor>
</comment>
<dbReference type="PANTHER" id="PTHR32329">
    <property type="entry name" value="BIFUNCTIONAL PROTEIN [INCLUDES 2-HYDROXYACYL-COA DEHYDRATASE (N-TER) AND ITS ACTIVATOR DOMAIN (C_TERM)-RELATED"/>
    <property type="match status" value="1"/>
</dbReference>
<keyword evidence="3" id="KW-0408">Iron</keyword>
<dbReference type="Gene3D" id="3.30.420.40">
    <property type="match status" value="2"/>
</dbReference>
<comment type="caution">
    <text evidence="6">The sequence shown here is derived from an EMBL/GenBank/DDBJ whole genome shotgun (WGS) entry which is preliminary data.</text>
</comment>
<dbReference type="Proteomes" id="UP000255036">
    <property type="component" value="Unassembled WGS sequence"/>
</dbReference>
<keyword evidence="7" id="KW-1185">Reference proteome</keyword>
<dbReference type="InterPro" id="IPR008275">
    <property type="entry name" value="CoA_E_activase_dom"/>
</dbReference>
<accession>A0A371AZL4</accession>
<evidence type="ECO:0000256" key="2">
    <source>
        <dbReference type="ARBA" id="ARBA00022723"/>
    </source>
</evidence>
<evidence type="ECO:0000256" key="4">
    <source>
        <dbReference type="ARBA" id="ARBA00023014"/>
    </source>
</evidence>
<dbReference type="CDD" id="cd24036">
    <property type="entry name" value="ASKHA_NBD_BcrAD_BadFG_HgdC_HadI"/>
    <property type="match status" value="1"/>
</dbReference>